<evidence type="ECO:0000256" key="1">
    <source>
        <dbReference type="SAM" id="SignalP"/>
    </source>
</evidence>
<dbReference type="Proteomes" id="UP000600139">
    <property type="component" value="Unassembled WGS sequence"/>
</dbReference>
<dbReference type="Gene3D" id="2.40.10.120">
    <property type="match status" value="1"/>
</dbReference>
<proteinExistence type="predicted"/>
<sequence length="254" mass="26794">MKPILPLFAALLASPLAIAADGPLKEKALALSASNKDSVLFLSAVVEIEVTAGDNPAKKEERKLEMLGTVIGKDGLMVVPLSTLDVASTIDGRMVNGPQGPMKLSAKGTTKEVKILMPDGSETAAKVSFKDTDLDLAFIRPEKPEEVKLTPVDTANSAPMAVLDDVIILGRLGKDLNREPVVMTNEVISLISKPRTFGKIATQVLGMPVFNKDGKFLGIGINRFTPKSDSEQGPAPSNVVLPAADLLESAAQAK</sequence>
<keyword evidence="3" id="KW-1185">Reference proteome</keyword>
<dbReference type="AlphaFoldDB" id="A0A934VDG8"/>
<accession>A0A934VDG8</accession>
<keyword evidence="1" id="KW-0732">Signal</keyword>
<feature type="signal peptide" evidence="1">
    <location>
        <begin position="1"/>
        <end position="19"/>
    </location>
</feature>
<evidence type="ECO:0000313" key="2">
    <source>
        <dbReference type="EMBL" id="MBK1818135.1"/>
    </source>
</evidence>
<feature type="chain" id="PRO_5037043739" evidence="1">
    <location>
        <begin position="20"/>
        <end position="254"/>
    </location>
</feature>
<dbReference type="InterPro" id="IPR009003">
    <property type="entry name" value="Peptidase_S1_PA"/>
</dbReference>
<dbReference type="EMBL" id="JAENIK010000013">
    <property type="protein sequence ID" value="MBK1818135.1"/>
    <property type="molecule type" value="Genomic_DNA"/>
</dbReference>
<comment type="caution">
    <text evidence="2">The sequence shown here is derived from an EMBL/GenBank/DDBJ whole genome shotgun (WGS) entry which is preliminary data.</text>
</comment>
<dbReference type="Pfam" id="PF13365">
    <property type="entry name" value="Trypsin_2"/>
    <property type="match status" value="1"/>
</dbReference>
<dbReference type="RefSeq" id="WP_200353087.1">
    <property type="nucleotide sequence ID" value="NZ_BAABHZ010000002.1"/>
</dbReference>
<dbReference type="SUPFAM" id="SSF50494">
    <property type="entry name" value="Trypsin-like serine proteases"/>
    <property type="match status" value="1"/>
</dbReference>
<gene>
    <name evidence="2" type="ORF">JIN84_21105</name>
</gene>
<name>A0A934VDG8_9BACT</name>
<evidence type="ECO:0000313" key="3">
    <source>
        <dbReference type="Proteomes" id="UP000600139"/>
    </source>
</evidence>
<protein>
    <submittedName>
        <fullName evidence="2">Trypsin-like peptidase domain-containing protein</fullName>
    </submittedName>
</protein>
<reference evidence="2" key="1">
    <citation type="submission" date="2021-01" db="EMBL/GenBank/DDBJ databases">
        <title>Modified the classification status of verrucomicrobia.</title>
        <authorList>
            <person name="Feng X."/>
        </authorList>
    </citation>
    <scope>NUCLEOTIDE SEQUENCE</scope>
    <source>
        <strain evidence="2">JCM 18052</strain>
    </source>
</reference>
<organism evidence="2 3">
    <name type="scientific">Luteolibacter yonseiensis</name>
    <dbReference type="NCBI Taxonomy" id="1144680"/>
    <lineage>
        <taxon>Bacteria</taxon>
        <taxon>Pseudomonadati</taxon>
        <taxon>Verrucomicrobiota</taxon>
        <taxon>Verrucomicrobiia</taxon>
        <taxon>Verrucomicrobiales</taxon>
        <taxon>Verrucomicrobiaceae</taxon>
        <taxon>Luteolibacter</taxon>
    </lineage>
</organism>